<dbReference type="Pfam" id="PF00005">
    <property type="entry name" value="ABC_tran"/>
    <property type="match status" value="1"/>
</dbReference>
<evidence type="ECO:0000259" key="9">
    <source>
        <dbReference type="PROSITE" id="PS50929"/>
    </source>
</evidence>
<feature type="transmembrane region" description="Helical" evidence="7">
    <location>
        <begin position="274"/>
        <end position="297"/>
    </location>
</feature>
<sequence>MARWFEKVTRAGLHLVDPYQEAATLHTPPKRVWPYMRMHLRPLRWVLSLSLIATILTASIEVWLISFAGQLIDMLADTSPDQIWQEHGLTLLGAAIAVLVLRPILRMARHIFNDIGLDCNIANLVRWRAHGHLAAQSVGWFQNDLAGRTSIRLIEMGNYTASVVFNTLNTVAFGLVYMVGIVILMAGTDPRLALPILLWMLGYAAIMRWMIPRMIAAQERFQGSKSALVGKVVDSFSNFDTLKLFARKDAIEQDHLDALETTRETLFKARQLGVTIRTAIVTLEGFIMVCFIGYGIWLWSSGAASIGIVSSAIALTFRVTSLAEWMLDAIWSIFLGIGSMREGLKTLSQPLAIPSQPDAPDLVIKGGAITMTNLTHLYGGQLGGVDGVDLQISPGEKVGLVGQSGAGKSTLVNLILRFFDAESGEILIDGQNIRDVDQDSLRSAIGMVSQQAALLNRSVGDNIALGAPDISQQKMEAAAREAAAHDFITQLQDQAGRQGYAAHVGERGVKLSGGQRQRIALARVILKDAPILILDEATSALDSEVEAEIQATLGDVMRDKTVIAIAHRLSTIAQMDRIIVLDRGRIVEQGNHATLLAQGGLYASYWKHQSGGFLGTDDPA</sequence>
<dbReference type="CDD" id="cd07346">
    <property type="entry name" value="ABC_6TM_exporters"/>
    <property type="match status" value="1"/>
</dbReference>
<dbReference type="InterPro" id="IPR036640">
    <property type="entry name" value="ABC1_TM_sf"/>
</dbReference>
<dbReference type="InterPro" id="IPR003593">
    <property type="entry name" value="AAA+_ATPase"/>
</dbReference>
<dbReference type="SUPFAM" id="SSF52540">
    <property type="entry name" value="P-loop containing nucleoside triphosphate hydrolases"/>
    <property type="match status" value="1"/>
</dbReference>
<dbReference type="PROSITE" id="PS00211">
    <property type="entry name" value="ABC_TRANSPORTER_1"/>
    <property type="match status" value="1"/>
</dbReference>
<gene>
    <name evidence="10" type="ORF">AABB29_00280</name>
</gene>
<keyword evidence="5 7" id="KW-1133">Transmembrane helix</keyword>
<organism evidence="10 11">
    <name type="scientific">Yoonia phaeophyticola</name>
    <dbReference type="NCBI Taxonomy" id="3137369"/>
    <lineage>
        <taxon>Bacteria</taxon>
        <taxon>Pseudomonadati</taxon>
        <taxon>Pseudomonadota</taxon>
        <taxon>Alphaproteobacteria</taxon>
        <taxon>Rhodobacterales</taxon>
        <taxon>Paracoccaceae</taxon>
        <taxon>Yoonia</taxon>
    </lineage>
</organism>
<dbReference type="Pfam" id="PF00664">
    <property type="entry name" value="ABC_membrane"/>
    <property type="match status" value="1"/>
</dbReference>
<keyword evidence="3" id="KW-0547">Nucleotide-binding</keyword>
<dbReference type="Gene3D" id="1.20.1560.10">
    <property type="entry name" value="ABC transporter type 1, transmembrane domain"/>
    <property type="match status" value="1"/>
</dbReference>
<dbReference type="PANTHER" id="PTHR24221:SF203">
    <property type="entry name" value="ATP-BINDING_PERMEASE FUSION ABC TRANSPORTER-RELATED"/>
    <property type="match status" value="1"/>
</dbReference>
<evidence type="ECO:0000256" key="6">
    <source>
        <dbReference type="ARBA" id="ARBA00023136"/>
    </source>
</evidence>
<keyword evidence="2 7" id="KW-0812">Transmembrane</keyword>
<keyword evidence="4 10" id="KW-0067">ATP-binding</keyword>
<dbReference type="InterPro" id="IPR011527">
    <property type="entry name" value="ABC1_TM_dom"/>
</dbReference>
<dbReference type="RefSeq" id="WP_341367244.1">
    <property type="nucleotide sequence ID" value="NZ_CP150951.2"/>
</dbReference>
<feature type="transmembrane region" description="Helical" evidence="7">
    <location>
        <begin position="192"/>
        <end position="211"/>
    </location>
</feature>
<evidence type="ECO:0000256" key="3">
    <source>
        <dbReference type="ARBA" id="ARBA00022741"/>
    </source>
</evidence>
<feature type="transmembrane region" description="Helical" evidence="7">
    <location>
        <begin position="88"/>
        <end position="105"/>
    </location>
</feature>
<evidence type="ECO:0000256" key="7">
    <source>
        <dbReference type="SAM" id="Phobius"/>
    </source>
</evidence>
<dbReference type="Gene3D" id="3.40.50.300">
    <property type="entry name" value="P-loop containing nucleotide triphosphate hydrolases"/>
    <property type="match status" value="1"/>
</dbReference>
<dbReference type="PROSITE" id="PS50893">
    <property type="entry name" value="ABC_TRANSPORTER_2"/>
    <property type="match status" value="1"/>
</dbReference>
<dbReference type="PANTHER" id="PTHR24221">
    <property type="entry name" value="ATP-BINDING CASSETTE SUB-FAMILY B"/>
    <property type="match status" value="1"/>
</dbReference>
<feature type="domain" description="ABC transmembrane type-1" evidence="9">
    <location>
        <begin position="49"/>
        <end position="330"/>
    </location>
</feature>
<evidence type="ECO:0000256" key="5">
    <source>
        <dbReference type="ARBA" id="ARBA00022989"/>
    </source>
</evidence>
<keyword evidence="6 7" id="KW-0472">Membrane</keyword>
<proteinExistence type="predicted"/>
<feature type="transmembrane region" description="Helical" evidence="7">
    <location>
        <begin position="45"/>
        <end position="68"/>
    </location>
</feature>
<keyword evidence="11" id="KW-1185">Reference proteome</keyword>
<evidence type="ECO:0000313" key="10">
    <source>
        <dbReference type="EMBL" id="WZC49133.1"/>
    </source>
</evidence>
<evidence type="ECO:0000256" key="1">
    <source>
        <dbReference type="ARBA" id="ARBA00004651"/>
    </source>
</evidence>
<dbReference type="InterPro" id="IPR027417">
    <property type="entry name" value="P-loop_NTPase"/>
</dbReference>
<protein>
    <submittedName>
        <fullName evidence="10">ABC transporter ATP-binding protein</fullName>
    </submittedName>
</protein>
<dbReference type="GO" id="GO:0005524">
    <property type="term" value="F:ATP binding"/>
    <property type="evidence" value="ECO:0007669"/>
    <property type="project" value="UniProtKB-KW"/>
</dbReference>
<evidence type="ECO:0000259" key="8">
    <source>
        <dbReference type="PROSITE" id="PS50893"/>
    </source>
</evidence>
<dbReference type="EMBL" id="CP150951">
    <property type="protein sequence ID" value="WZC49133.1"/>
    <property type="molecule type" value="Genomic_DNA"/>
</dbReference>
<dbReference type="SUPFAM" id="SSF90123">
    <property type="entry name" value="ABC transporter transmembrane region"/>
    <property type="match status" value="1"/>
</dbReference>
<dbReference type="Proteomes" id="UP001440612">
    <property type="component" value="Chromosome"/>
</dbReference>
<dbReference type="PROSITE" id="PS50929">
    <property type="entry name" value="ABC_TM1F"/>
    <property type="match status" value="1"/>
</dbReference>
<name>A0ABZ2V3R2_9RHOB</name>
<reference evidence="11" key="1">
    <citation type="submission" date="2024-04" db="EMBL/GenBank/DDBJ databases">
        <title>Phylogenomic analyses of a clade within the roseobacter group suggest taxonomic reassignments of species of the genera Aestuariivita, Citreicella, Loktanella, Nautella, Pelagibaca, Ruegeria, Thalassobius, Thiobacimonas and Tropicibacter, and the proposal o.</title>
        <authorList>
            <person name="Jeon C.O."/>
        </authorList>
    </citation>
    <scope>NUCLEOTIDE SEQUENCE [LARGE SCALE GENOMIC DNA]</scope>
    <source>
        <strain evidence="11">BS5-3</strain>
    </source>
</reference>
<feature type="domain" description="ABC transporter" evidence="8">
    <location>
        <begin position="369"/>
        <end position="608"/>
    </location>
</feature>
<dbReference type="InterPro" id="IPR039421">
    <property type="entry name" value="Type_1_exporter"/>
</dbReference>
<dbReference type="InterPro" id="IPR017871">
    <property type="entry name" value="ABC_transporter-like_CS"/>
</dbReference>
<accession>A0ABZ2V3R2</accession>
<comment type="subcellular location">
    <subcellularLocation>
        <location evidence="1">Cell membrane</location>
        <topology evidence="1">Multi-pass membrane protein</topology>
    </subcellularLocation>
</comment>
<feature type="transmembrane region" description="Helical" evidence="7">
    <location>
        <begin position="163"/>
        <end position="186"/>
    </location>
</feature>
<dbReference type="SMART" id="SM00382">
    <property type="entry name" value="AAA"/>
    <property type="match status" value="1"/>
</dbReference>
<evidence type="ECO:0000256" key="2">
    <source>
        <dbReference type="ARBA" id="ARBA00022692"/>
    </source>
</evidence>
<dbReference type="InterPro" id="IPR003439">
    <property type="entry name" value="ABC_transporter-like_ATP-bd"/>
</dbReference>
<evidence type="ECO:0000256" key="4">
    <source>
        <dbReference type="ARBA" id="ARBA00022840"/>
    </source>
</evidence>
<evidence type="ECO:0000313" key="11">
    <source>
        <dbReference type="Proteomes" id="UP001440612"/>
    </source>
</evidence>